<feature type="compositionally biased region" description="Pro residues" evidence="1">
    <location>
        <begin position="151"/>
        <end position="160"/>
    </location>
</feature>
<organism evidence="3 4">
    <name type="scientific">Streptomyces afghaniensis 772</name>
    <dbReference type="NCBI Taxonomy" id="1283301"/>
    <lineage>
        <taxon>Bacteria</taxon>
        <taxon>Bacillati</taxon>
        <taxon>Actinomycetota</taxon>
        <taxon>Actinomycetes</taxon>
        <taxon>Kitasatosporales</taxon>
        <taxon>Streptomycetaceae</taxon>
        <taxon>Streptomyces</taxon>
    </lineage>
</organism>
<name>S4NT65_9ACTN</name>
<dbReference type="Proteomes" id="UP000015001">
    <property type="component" value="Unassembled WGS sequence"/>
</dbReference>
<evidence type="ECO:0000313" key="3">
    <source>
        <dbReference type="EMBL" id="EPJ41619.1"/>
    </source>
</evidence>
<dbReference type="InterPro" id="IPR012312">
    <property type="entry name" value="Hemerythrin-like"/>
</dbReference>
<dbReference type="CDD" id="cd12108">
    <property type="entry name" value="Hr-like"/>
    <property type="match status" value="1"/>
</dbReference>
<dbReference type="AlphaFoldDB" id="S4NT65"/>
<reference evidence="3 4" key="1">
    <citation type="submission" date="2013-02" db="EMBL/GenBank/DDBJ databases">
        <title>Draft Genome Sequence of Streptomyces afghaniensis, Which Produces Compounds of the Julimycin B-Complex.</title>
        <authorList>
            <person name="Gruening B.A."/>
            <person name="Praeg A."/>
            <person name="Erxleben A."/>
            <person name="Guenther S."/>
            <person name="Fiedler H.-P."/>
            <person name="Goodfellow M."/>
            <person name="Mueller M."/>
        </authorList>
    </citation>
    <scope>NUCLEOTIDE SEQUENCE [LARGE SCALE GENOMIC DNA]</scope>
    <source>
        <strain evidence="3 4">772</strain>
    </source>
</reference>
<dbReference type="PANTHER" id="PTHR35585:SF1">
    <property type="entry name" value="HHE DOMAIN PROTEIN (AFU_ORTHOLOGUE AFUA_4G00730)"/>
    <property type="match status" value="1"/>
</dbReference>
<dbReference type="EMBL" id="AOPY01001309">
    <property type="protein sequence ID" value="EPJ41619.1"/>
    <property type="molecule type" value="Genomic_DNA"/>
</dbReference>
<feature type="compositionally biased region" description="Polar residues" evidence="1">
    <location>
        <begin position="161"/>
        <end position="177"/>
    </location>
</feature>
<dbReference type="Gene3D" id="1.20.120.520">
    <property type="entry name" value="nmb1532 protein domain like"/>
    <property type="match status" value="1"/>
</dbReference>
<comment type="caution">
    <text evidence="3">The sequence shown here is derived from an EMBL/GenBank/DDBJ whole genome shotgun (WGS) entry which is preliminary data.</text>
</comment>
<dbReference type="Pfam" id="PF01814">
    <property type="entry name" value="Hemerythrin"/>
    <property type="match status" value="1"/>
</dbReference>
<gene>
    <name evidence="3" type="ORF">STAFG_1312</name>
</gene>
<proteinExistence type="predicted"/>
<sequence length="223" mass="24722">MGHGGNVIQELTADHREVEDLFSQIEALPEADERRRELADRLTMELIRHSVAEEEYLYPTVRRYVDGGDDLADKEIADHSEVERMLKELEDCRPGDGRFDTLILRLKNSVTAHVNDEENRLFPMLADVCSAAALEELGEKARSAKEHAPTRPHPSAPDTPPRTNSSRPAQAWSTACATCSPGAESKTPGPADRRSRMGEGNRLCRPAGRPRSERGRLSPTTSS</sequence>
<dbReference type="PANTHER" id="PTHR35585">
    <property type="entry name" value="HHE DOMAIN PROTEIN (AFU_ORTHOLOGUE AFUA_4G00730)"/>
    <property type="match status" value="1"/>
</dbReference>
<keyword evidence="4" id="KW-1185">Reference proteome</keyword>
<protein>
    <submittedName>
        <fullName evidence="3">Putative hemerythrin-like protein</fullName>
    </submittedName>
</protein>
<evidence type="ECO:0000259" key="2">
    <source>
        <dbReference type="Pfam" id="PF01814"/>
    </source>
</evidence>
<feature type="region of interest" description="Disordered" evidence="1">
    <location>
        <begin position="140"/>
        <end position="223"/>
    </location>
</feature>
<evidence type="ECO:0000256" key="1">
    <source>
        <dbReference type="SAM" id="MobiDB-lite"/>
    </source>
</evidence>
<feature type="domain" description="Hemerythrin-like" evidence="2">
    <location>
        <begin position="7"/>
        <end position="125"/>
    </location>
</feature>
<evidence type="ECO:0000313" key="4">
    <source>
        <dbReference type="Proteomes" id="UP000015001"/>
    </source>
</evidence>
<feature type="compositionally biased region" description="Basic and acidic residues" evidence="1">
    <location>
        <begin position="140"/>
        <end position="149"/>
    </location>
</feature>
<accession>S4NT65</accession>
<dbReference type="HOGENOM" id="CLU_079417_2_2_11"/>
<dbReference type="PATRIC" id="fig|1283301.3.peg.1290"/>